<organism evidence="6 7">
    <name type="scientific">Paenisporosarcina macmurdoensis</name>
    <dbReference type="NCBI Taxonomy" id="212659"/>
    <lineage>
        <taxon>Bacteria</taxon>
        <taxon>Bacillati</taxon>
        <taxon>Bacillota</taxon>
        <taxon>Bacilli</taxon>
        <taxon>Bacillales</taxon>
        <taxon>Caryophanaceae</taxon>
        <taxon>Paenisporosarcina</taxon>
    </lineage>
</organism>
<dbReference type="EC" id="1.1.1.320" evidence="6"/>
<evidence type="ECO:0000256" key="4">
    <source>
        <dbReference type="ARBA" id="ARBA00022857"/>
    </source>
</evidence>
<comment type="similarity">
    <text evidence="2">Belongs to the short-chain dehydrogenases/reductases (SDR) family.</text>
</comment>
<dbReference type="PANTHER" id="PTHR44085">
    <property type="entry name" value="SEPIAPTERIN REDUCTASE"/>
    <property type="match status" value="1"/>
</dbReference>
<accession>A0ABW1LAQ8</accession>
<dbReference type="InterPro" id="IPR036291">
    <property type="entry name" value="NAD(P)-bd_dom_sf"/>
</dbReference>
<dbReference type="PANTHER" id="PTHR44085:SF2">
    <property type="entry name" value="SEPIAPTERIN REDUCTASE"/>
    <property type="match status" value="1"/>
</dbReference>
<dbReference type="InterPro" id="IPR002347">
    <property type="entry name" value="SDR_fam"/>
</dbReference>
<dbReference type="EMBL" id="JBHSRI010000025">
    <property type="protein sequence ID" value="MFC6040620.1"/>
    <property type="molecule type" value="Genomic_DNA"/>
</dbReference>
<evidence type="ECO:0000256" key="3">
    <source>
        <dbReference type="ARBA" id="ARBA00022490"/>
    </source>
</evidence>
<comment type="caution">
    <text evidence="6">The sequence shown here is derived from an EMBL/GenBank/DDBJ whole genome shotgun (WGS) entry which is preliminary data.</text>
</comment>
<comment type="subcellular location">
    <subcellularLocation>
        <location evidence="1">Cytoplasm</location>
    </subcellularLocation>
</comment>
<keyword evidence="4" id="KW-0521">NADP</keyword>
<keyword evidence="3" id="KW-0963">Cytoplasm</keyword>
<evidence type="ECO:0000313" key="7">
    <source>
        <dbReference type="Proteomes" id="UP001596170"/>
    </source>
</evidence>
<evidence type="ECO:0000256" key="5">
    <source>
        <dbReference type="ARBA" id="ARBA00023002"/>
    </source>
</evidence>
<dbReference type="GO" id="GO:0016491">
    <property type="term" value="F:oxidoreductase activity"/>
    <property type="evidence" value="ECO:0007669"/>
    <property type="project" value="UniProtKB-KW"/>
</dbReference>
<dbReference type="Gene3D" id="3.40.50.720">
    <property type="entry name" value="NAD(P)-binding Rossmann-like Domain"/>
    <property type="match status" value="1"/>
</dbReference>
<keyword evidence="7" id="KW-1185">Reference proteome</keyword>
<gene>
    <name evidence="6" type="ORF">ACFPYN_14425</name>
</gene>
<proteinExistence type="inferred from homology"/>
<dbReference type="Proteomes" id="UP001596170">
    <property type="component" value="Unassembled WGS sequence"/>
</dbReference>
<dbReference type="Pfam" id="PF00106">
    <property type="entry name" value="adh_short"/>
    <property type="match status" value="1"/>
</dbReference>
<dbReference type="NCBIfam" id="NF005381">
    <property type="entry name" value="PRK06924.1"/>
    <property type="match status" value="1"/>
</dbReference>
<protein>
    <submittedName>
        <fullName evidence="6">(S)-benzoin forming benzil reductase</fullName>
        <ecNumber evidence="6">1.1.1.320</ecNumber>
    </submittedName>
</protein>
<dbReference type="InterPro" id="IPR020904">
    <property type="entry name" value="Sc_DH/Rdtase_CS"/>
</dbReference>
<sequence>MKAYIITGVSKGIGLELAKQVSKAGHFVVGIARTECELDEMKFIQADLSITENLESMMNEIIDSVPQNIGSFTLINNAGMVDPIGLIGTVSAEEMTKAIAVNLTAPMIISNTFISKLKGFEGSKRIVNISSGAGRNAYEGWGTYCATKAGLDHFSRVVALEQLNAKHPVEIVSIAPGIIDTGMQEAIRASNKEAFPLLERFIDYKEQGVLSSPEQTAQKLISFIENKDFKEVGPIVDIRKF</sequence>
<dbReference type="PRINTS" id="PR00081">
    <property type="entry name" value="GDHRDH"/>
</dbReference>
<evidence type="ECO:0000313" key="6">
    <source>
        <dbReference type="EMBL" id="MFC6040620.1"/>
    </source>
</evidence>
<dbReference type="PROSITE" id="PS00061">
    <property type="entry name" value="ADH_SHORT"/>
    <property type="match status" value="1"/>
</dbReference>
<dbReference type="InterPro" id="IPR051721">
    <property type="entry name" value="Biopterin_syn/organic_redct"/>
</dbReference>
<evidence type="ECO:0000256" key="1">
    <source>
        <dbReference type="ARBA" id="ARBA00004496"/>
    </source>
</evidence>
<keyword evidence="5 6" id="KW-0560">Oxidoreductase</keyword>
<reference evidence="7" key="1">
    <citation type="journal article" date="2019" name="Int. J. Syst. Evol. Microbiol.">
        <title>The Global Catalogue of Microorganisms (GCM) 10K type strain sequencing project: providing services to taxonomists for standard genome sequencing and annotation.</title>
        <authorList>
            <consortium name="The Broad Institute Genomics Platform"/>
            <consortium name="The Broad Institute Genome Sequencing Center for Infectious Disease"/>
            <person name="Wu L."/>
            <person name="Ma J."/>
        </authorList>
    </citation>
    <scope>NUCLEOTIDE SEQUENCE [LARGE SCALE GENOMIC DNA]</scope>
    <source>
        <strain evidence="7">CCUG 54527</strain>
    </source>
</reference>
<name>A0ABW1LAQ8_9BACL</name>
<dbReference type="SUPFAM" id="SSF51735">
    <property type="entry name" value="NAD(P)-binding Rossmann-fold domains"/>
    <property type="match status" value="1"/>
</dbReference>
<evidence type="ECO:0000256" key="2">
    <source>
        <dbReference type="ARBA" id="ARBA00006484"/>
    </source>
</evidence>
<dbReference type="RefSeq" id="WP_377735145.1">
    <property type="nucleotide sequence ID" value="NZ_JBHSRI010000025.1"/>
</dbReference>